<dbReference type="Gene3D" id="2.40.30.170">
    <property type="match status" value="1"/>
</dbReference>
<dbReference type="GO" id="GO:0016020">
    <property type="term" value="C:membrane"/>
    <property type="evidence" value="ECO:0007669"/>
    <property type="project" value="InterPro"/>
</dbReference>
<dbReference type="OrthoDB" id="9768185at2"/>
<evidence type="ECO:0000256" key="2">
    <source>
        <dbReference type="ARBA" id="ARBA00022448"/>
    </source>
</evidence>
<evidence type="ECO:0000256" key="1">
    <source>
        <dbReference type="ARBA" id="ARBA00009477"/>
    </source>
</evidence>
<reference evidence="7 8" key="1">
    <citation type="submission" date="2019-10" db="EMBL/GenBank/DDBJ databases">
        <title>Glaciimonas soli sp. nov., a psychrophilic bacterium isolated from the forest soil of a high elevation mountain in Taiwan.</title>
        <authorList>
            <person name="Wang L.-T."/>
            <person name="Shieh W.Y."/>
        </authorList>
    </citation>
    <scope>NUCLEOTIDE SEQUENCE [LARGE SCALE GENOMIC DNA]</scope>
    <source>
        <strain evidence="7 8">GS1</strain>
    </source>
</reference>
<dbReference type="InterPro" id="IPR051909">
    <property type="entry name" value="MFP_Cation_Efflux"/>
</dbReference>
<dbReference type="AlphaFoldDB" id="A0A843YL48"/>
<keyword evidence="3" id="KW-0812">Transmembrane</keyword>
<evidence type="ECO:0000259" key="6">
    <source>
        <dbReference type="Pfam" id="PF25975"/>
    </source>
</evidence>
<comment type="similarity">
    <text evidence="1">Belongs to the membrane fusion protein (MFP) (TC 8.A.1) family.</text>
</comment>
<feature type="domain" description="CzcB-like barrel-sandwich hybrid" evidence="5">
    <location>
        <begin position="94"/>
        <end position="240"/>
    </location>
</feature>
<dbReference type="Gene3D" id="2.40.420.20">
    <property type="match status" value="1"/>
</dbReference>
<dbReference type="Pfam" id="PF25973">
    <property type="entry name" value="BSH_CzcB"/>
    <property type="match status" value="1"/>
</dbReference>
<dbReference type="InterPro" id="IPR058647">
    <property type="entry name" value="BSH_CzcB-like"/>
</dbReference>
<evidence type="ECO:0000313" key="8">
    <source>
        <dbReference type="Proteomes" id="UP000451565"/>
    </source>
</evidence>
<keyword evidence="8" id="KW-1185">Reference proteome</keyword>
<dbReference type="Proteomes" id="UP000451565">
    <property type="component" value="Unassembled WGS sequence"/>
</dbReference>
<evidence type="ECO:0000259" key="4">
    <source>
        <dbReference type="Pfam" id="PF25954"/>
    </source>
</evidence>
<sequence>MQNNFSQHKKNLLIFAVIVLAIIGVAWMLFGGARKNAHASADNGPVEMMIRKGDQIVIPANSPLRTRVKVQDVAVSDAAHVLEIPAQVEADPARTINILPPVAGKVLELKVGLGDHVQKGQLLLVLASGDFAQATSDVQKARDALQLAKKTLDRQRGVQDAGGGAVKDLEGAQSSYVQAESEFTRADTRLKSLSTAGAVAVGSGPRLNIVAPESGTISALSIGVGQSANDPTASMMTIANLDKVWITANVPENMISAVRKGQTVDMSLPAYPGQKFQGQVAFISDILQPDTRRTLVRISVSNTDKKFKSNMFANAAFSVTQNAEPIVPTSALLMNNDDTTVFVETAPWTFVRHAVVTGHEENGQIRIQSGVNAGDRVVVAGGVLLND</sequence>
<accession>A0A843YL48</accession>
<organism evidence="7 8">
    <name type="scientific">Glaciimonas soli</name>
    <dbReference type="NCBI Taxonomy" id="2590999"/>
    <lineage>
        <taxon>Bacteria</taxon>
        <taxon>Pseudomonadati</taxon>
        <taxon>Pseudomonadota</taxon>
        <taxon>Betaproteobacteria</taxon>
        <taxon>Burkholderiales</taxon>
        <taxon>Oxalobacteraceae</taxon>
        <taxon>Glaciimonas</taxon>
    </lineage>
</organism>
<keyword evidence="3" id="KW-1133">Transmembrane helix</keyword>
<dbReference type="Gene3D" id="2.40.50.100">
    <property type="match status" value="1"/>
</dbReference>
<keyword evidence="3" id="KW-0472">Membrane</keyword>
<feature type="domain" description="CzcB-like C-terminal circularly permuted SH3-like" evidence="6">
    <location>
        <begin position="327"/>
        <end position="381"/>
    </location>
</feature>
<dbReference type="InterPro" id="IPR058792">
    <property type="entry name" value="Beta-barrel_RND_2"/>
</dbReference>
<dbReference type="Gene3D" id="1.10.287.470">
    <property type="entry name" value="Helix hairpin bin"/>
    <property type="match status" value="1"/>
</dbReference>
<dbReference type="Pfam" id="PF25975">
    <property type="entry name" value="CzcB_C"/>
    <property type="match status" value="1"/>
</dbReference>
<dbReference type="NCBIfam" id="TIGR01730">
    <property type="entry name" value="RND_mfp"/>
    <property type="match status" value="1"/>
</dbReference>
<evidence type="ECO:0000259" key="5">
    <source>
        <dbReference type="Pfam" id="PF25973"/>
    </source>
</evidence>
<evidence type="ECO:0000256" key="3">
    <source>
        <dbReference type="SAM" id="Phobius"/>
    </source>
</evidence>
<dbReference type="GO" id="GO:0022857">
    <property type="term" value="F:transmembrane transporter activity"/>
    <property type="evidence" value="ECO:0007669"/>
    <property type="project" value="InterPro"/>
</dbReference>
<feature type="domain" description="CusB-like beta-barrel" evidence="4">
    <location>
        <begin position="243"/>
        <end position="318"/>
    </location>
</feature>
<proteinExistence type="inferred from homology"/>
<comment type="caution">
    <text evidence="7">The sequence shown here is derived from an EMBL/GenBank/DDBJ whole genome shotgun (WGS) entry which is preliminary data.</text>
</comment>
<name>A0A843YL48_9BURK</name>
<dbReference type="InterPro" id="IPR006143">
    <property type="entry name" value="RND_pump_MFP"/>
</dbReference>
<feature type="transmembrane region" description="Helical" evidence="3">
    <location>
        <begin position="12"/>
        <end position="30"/>
    </location>
</feature>
<evidence type="ECO:0000313" key="7">
    <source>
        <dbReference type="EMBL" id="MQQ99659.1"/>
    </source>
</evidence>
<dbReference type="FunFam" id="2.40.30.170:FF:000010">
    <property type="entry name" value="Efflux RND transporter periplasmic adaptor subunit"/>
    <property type="match status" value="1"/>
</dbReference>
<dbReference type="InterPro" id="IPR058649">
    <property type="entry name" value="CzcB_C"/>
</dbReference>
<dbReference type="Pfam" id="PF25954">
    <property type="entry name" value="Beta-barrel_RND_2"/>
    <property type="match status" value="1"/>
</dbReference>
<protein>
    <submittedName>
        <fullName evidence="7">Efflux RND transporter periplasmic adaptor subunit</fullName>
    </submittedName>
</protein>
<dbReference type="RefSeq" id="WP_153233216.1">
    <property type="nucleotide sequence ID" value="NZ_WINI01000001.1"/>
</dbReference>
<dbReference type="PANTHER" id="PTHR30097">
    <property type="entry name" value="CATION EFFLUX SYSTEM PROTEIN CUSB"/>
    <property type="match status" value="1"/>
</dbReference>
<gene>
    <name evidence="7" type="ORF">GEV47_03030</name>
</gene>
<dbReference type="SUPFAM" id="SSF111369">
    <property type="entry name" value="HlyD-like secretion proteins"/>
    <property type="match status" value="1"/>
</dbReference>
<dbReference type="EMBL" id="WINI01000001">
    <property type="protein sequence ID" value="MQQ99659.1"/>
    <property type="molecule type" value="Genomic_DNA"/>
</dbReference>
<keyword evidence="2" id="KW-0813">Transport</keyword>